<name>A0A0L8FSP0_OCTBM</name>
<evidence type="ECO:0000313" key="1">
    <source>
        <dbReference type="EMBL" id="KOF67731.1"/>
    </source>
</evidence>
<dbReference type="AlphaFoldDB" id="A0A0L8FSP0"/>
<feature type="non-terminal residue" evidence="1">
    <location>
        <position position="1"/>
    </location>
</feature>
<gene>
    <name evidence="1" type="ORF">OCBIM_22008937mg</name>
</gene>
<accession>A0A0L8FSP0</accession>
<sequence length="103" mass="12443">INISERNLKENEVNLLKYGLKFIPTPQHNTIDLIKDTEQFFRKVRLKDFFQNKYNEVPSIVKNQTNFLPPVNRRRYLEEYIMYVKRSTKSNITMGHAKIKYYA</sequence>
<dbReference type="EMBL" id="KQ426815">
    <property type="protein sequence ID" value="KOF67731.1"/>
    <property type="molecule type" value="Genomic_DNA"/>
</dbReference>
<protein>
    <submittedName>
        <fullName evidence="1">Uncharacterized protein</fullName>
    </submittedName>
</protein>
<organism evidence="1">
    <name type="scientific">Octopus bimaculoides</name>
    <name type="common">California two-spotted octopus</name>
    <dbReference type="NCBI Taxonomy" id="37653"/>
    <lineage>
        <taxon>Eukaryota</taxon>
        <taxon>Metazoa</taxon>
        <taxon>Spiralia</taxon>
        <taxon>Lophotrochozoa</taxon>
        <taxon>Mollusca</taxon>
        <taxon>Cephalopoda</taxon>
        <taxon>Coleoidea</taxon>
        <taxon>Octopodiformes</taxon>
        <taxon>Octopoda</taxon>
        <taxon>Incirrata</taxon>
        <taxon>Octopodidae</taxon>
        <taxon>Octopus</taxon>
    </lineage>
</organism>
<reference evidence="1" key="1">
    <citation type="submission" date="2015-07" db="EMBL/GenBank/DDBJ databases">
        <title>MeaNS - Measles Nucleotide Surveillance Program.</title>
        <authorList>
            <person name="Tran T."/>
            <person name="Druce J."/>
        </authorList>
    </citation>
    <scope>NUCLEOTIDE SEQUENCE</scope>
    <source>
        <strain evidence="1">UCB-OBI-ISO-001</strain>
        <tissue evidence="1">Gonad</tissue>
    </source>
</reference>
<proteinExistence type="predicted"/>